<keyword evidence="4" id="KW-1185">Reference proteome</keyword>
<keyword evidence="2" id="KW-0812">Transmembrane</keyword>
<feature type="transmembrane region" description="Helical" evidence="2">
    <location>
        <begin position="125"/>
        <end position="147"/>
    </location>
</feature>
<dbReference type="AlphaFoldDB" id="A0A3N4V6F4"/>
<keyword evidence="2" id="KW-1133">Transmembrane helix</keyword>
<keyword evidence="2" id="KW-0472">Membrane</keyword>
<dbReference type="Proteomes" id="UP000269708">
    <property type="component" value="Unassembled WGS sequence"/>
</dbReference>
<accession>A0A3N4V6F4</accession>
<feature type="region of interest" description="Disordered" evidence="1">
    <location>
        <begin position="154"/>
        <end position="174"/>
    </location>
</feature>
<reference evidence="3 4" key="1">
    <citation type="submission" date="2018-11" db="EMBL/GenBank/DDBJ databases">
        <title>Genomic Encyclopedia of Type Strains, Phase IV (KMG-IV): sequencing the most valuable type-strain genomes for metagenomic binning, comparative biology and taxonomic classification.</title>
        <authorList>
            <person name="Goeker M."/>
        </authorList>
    </citation>
    <scope>NUCLEOTIDE SEQUENCE [LARGE SCALE GENOMIC DNA]</scope>
    <source>
        <strain evidence="3 4">DSM 25623</strain>
    </source>
</reference>
<evidence type="ECO:0000256" key="1">
    <source>
        <dbReference type="SAM" id="MobiDB-lite"/>
    </source>
</evidence>
<comment type="caution">
    <text evidence="3">The sequence shown here is derived from an EMBL/GenBank/DDBJ whole genome shotgun (WGS) entry which is preliminary data.</text>
</comment>
<evidence type="ECO:0000313" key="4">
    <source>
        <dbReference type="Proteomes" id="UP000269708"/>
    </source>
</evidence>
<feature type="compositionally biased region" description="Low complexity" evidence="1">
    <location>
        <begin position="158"/>
        <end position="168"/>
    </location>
</feature>
<proteinExistence type="predicted"/>
<evidence type="ECO:0000313" key="3">
    <source>
        <dbReference type="EMBL" id="RPE76915.1"/>
    </source>
</evidence>
<dbReference type="EMBL" id="RKQN01000003">
    <property type="protein sequence ID" value="RPE76915.1"/>
    <property type="molecule type" value="Genomic_DNA"/>
</dbReference>
<name>A0A3N4V6F4_9GAMM</name>
<gene>
    <name evidence="3" type="ORF">EDC50_2167</name>
</gene>
<organism evidence="3 4">
    <name type="scientific">Vulcaniibacterium tengchongense</name>
    <dbReference type="NCBI Taxonomy" id="1273429"/>
    <lineage>
        <taxon>Bacteria</taxon>
        <taxon>Pseudomonadati</taxon>
        <taxon>Pseudomonadota</taxon>
        <taxon>Gammaproteobacteria</taxon>
        <taxon>Lysobacterales</taxon>
        <taxon>Lysobacteraceae</taxon>
        <taxon>Vulcaniibacterium</taxon>
    </lineage>
</organism>
<sequence length="174" mass="18801">MRQASQVALRALASATCASVLSTWVVSLAGRKATGSAASATNATSHWLWGERARRVHRVDVRHTVAGYAIHHASSFFWALFYEAWRERRPRSRAWPPALAVSAAAYLVDYHVVPRRLTPGFERHLGGPAMAATYAAFALGLTLAAALRSRVRAPGPHRPAAASNAGARRQARAP</sequence>
<evidence type="ECO:0000256" key="2">
    <source>
        <dbReference type="SAM" id="Phobius"/>
    </source>
</evidence>
<protein>
    <submittedName>
        <fullName evidence="3">Uncharacterized protein</fullName>
    </submittedName>
</protein>